<sequence>CKITTETNEHIWTCNQSTQICNNIFDKFPNKLANAILKHITLDPNDITQQCKNFCYNAKFLNQPHYNSVAIGRKPDYINAFNGFVPEKLVTFIRQHTLSYQTATNTAAQLIHWISLKGYKKIWITCCKIQITQEKQLHIYAKDKKNPSNRIHPTKSLHITTLLSKEKNSTLYSKNILILISAYATKPHKNTCSLNVPSKSDIYL</sequence>
<dbReference type="Proteomes" id="UP000789831">
    <property type="component" value="Unassembled WGS sequence"/>
</dbReference>
<comment type="caution">
    <text evidence="1">The sequence shown here is derived from an EMBL/GenBank/DDBJ whole genome shotgun (WGS) entry which is preliminary data.</text>
</comment>
<name>A0A9N9EV04_9GLOM</name>
<feature type="non-terminal residue" evidence="1">
    <location>
        <position position="1"/>
    </location>
</feature>
<organism evidence="1 2">
    <name type="scientific">Ambispora gerdemannii</name>
    <dbReference type="NCBI Taxonomy" id="144530"/>
    <lineage>
        <taxon>Eukaryota</taxon>
        <taxon>Fungi</taxon>
        <taxon>Fungi incertae sedis</taxon>
        <taxon>Mucoromycota</taxon>
        <taxon>Glomeromycotina</taxon>
        <taxon>Glomeromycetes</taxon>
        <taxon>Archaeosporales</taxon>
        <taxon>Ambisporaceae</taxon>
        <taxon>Ambispora</taxon>
    </lineage>
</organism>
<keyword evidence="2" id="KW-1185">Reference proteome</keyword>
<reference evidence="1" key="1">
    <citation type="submission" date="2021-06" db="EMBL/GenBank/DDBJ databases">
        <authorList>
            <person name="Kallberg Y."/>
            <person name="Tangrot J."/>
            <person name="Rosling A."/>
        </authorList>
    </citation>
    <scope>NUCLEOTIDE SEQUENCE</scope>
    <source>
        <strain evidence="1">MT106</strain>
    </source>
</reference>
<proteinExistence type="predicted"/>
<accession>A0A9N9EV04</accession>
<evidence type="ECO:0000313" key="2">
    <source>
        <dbReference type="Proteomes" id="UP000789831"/>
    </source>
</evidence>
<dbReference type="EMBL" id="CAJVPL010016800">
    <property type="protein sequence ID" value="CAG8696545.1"/>
    <property type="molecule type" value="Genomic_DNA"/>
</dbReference>
<evidence type="ECO:0000313" key="1">
    <source>
        <dbReference type="EMBL" id="CAG8696545.1"/>
    </source>
</evidence>
<protein>
    <submittedName>
        <fullName evidence="1">471_t:CDS:1</fullName>
    </submittedName>
</protein>
<gene>
    <name evidence="1" type="ORF">AGERDE_LOCUS13296</name>
</gene>
<dbReference type="AlphaFoldDB" id="A0A9N9EV04"/>